<dbReference type="Proteomes" id="UP000483820">
    <property type="component" value="Chromosome X"/>
</dbReference>
<dbReference type="Gene3D" id="1.20.1310.10">
    <property type="entry name" value="Cullin Repeats"/>
    <property type="match status" value="1"/>
</dbReference>
<proteinExistence type="inferred from homology"/>
<evidence type="ECO:0000313" key="5">
    <source>
        <dbReference type="Proteomes" id="UP000483820"/>
    </source>
</evidence>
<gene>
    <name evidence="4" type="ORF">GCK72_022633</name>
</gene>
<dbReference type="Pfam" id="PF00888">
    <property type="entry name" value="Cullin"/>
    <property type="match status" value="1"/>
</dbReference>
<dbReference type="EMBL" id="WUAV01000006">
    <property type="protein sequence ID" value="KAF1746180.1"/>
    <property type="molecule type" value="Genomic_DNA"/>
</dbReference>
<comment type="caution">
    <text evidence="4">The sequence shown here is derived from an EMBL/GenBank/DDBJ whole genome shotgun (WGS) entry which is preliminary data.</text>
</comment>
<evidence type="ECO:0000256" key="2">
    <source>
        <dbReference type="ARBA" id="ARBA00022786"/>
    </source>
</evidence>
<accession>A0A6A5FU82</accession>
<dbReference type="GO" id="GO:0031625">
    <property type="term" value="F:ubiquitin protein ligase binding"/>
    <property type="evidence" value="ECO:0007669"/>
    <property type="project" value="InterPro"/>
</dbReference>
<reference evidence="4 5" key="1">
    <citation type="submission" date="2019-12" db="EMBL/GenBank/DDBJ databases">
        <title>Chromosome-level assembly of the Caenorhabditis remanei genome.</title>
        <authorList>
            <person name="Teterina A.A."/>
            <person name="Willis J.H."/>
            <person name="Phillips P.C."/>
        </authorList>
    </citation>
    <scope>NUCLEOTIDE SEQUENCE [LARGE SCALE GENOMIC DNA]</scope>
    <source>
        <strain evidence="4 5">PX506</strain>
        <tissue evidence="4">Whole organism</tissue>
    </source>
</reference>
<name>A0A6A5FU82_CAERE</name>
<evidence type="ECO:0000259" key="3">
    <source>
        <dbReference type="Pfam" id="PF00888"/>
    </source>
</evidence>
<dbReference type="GeneID" id="78777499"/>
<dbReference type="GO" id="GO:0006511">
    <property type="term" value="P:ubiquitin-dependent protein catabolic process"/>
    <property type="evidence" value="ECO:0007669"/>
    <property type="project" value="InterPro"/>
</dbReference>
<sequence length="81" mass="9707">MKNNGDVKEYMKNVEMRLTKEDIRVQLVLFGCTRRPSIDCLEKIMITNQIDFIQSYFGQLLEKKSDDDLLRMFRLCSRIRD</sequence>
<dbReference type="InterPro" id="IPR001373">
    <property type="entry name" value="Cullin_N"/>
</dbReference>
<evidence type="ECO:0000256" key="1">
    <source>
        <dbReference type="ARBA" id="ARBA00006019"/>
    </source>
</evidence>
<dbReference type="KEGG" id="crq:GCK72_022633"/>
<organism evidence="4 5">
    <name type="scientific">Caenorhabditis remanei</name>
    <name type="common">Caenorhabditis vulgaris</name>
    <dbReference type="NCBI Taxonomy" id="31234"/>
    <lineage>
        <taxon>Eukaryota</taxon>
        <taxon>Metazoa</taxon>
        <taxon>Ecdysozoa</taxon>
        <taxon>Nematoda</taxon>
        <taxon>Chromadorea</taxon>
        <taxon>Rhabditida</taxon>
        <taxon>Rhabditina</taxon>
        <taxon>Rhabditomorpha</taxon>
        <taxon>Rhabditoidea</taxon>
        <taxon>Rhabditidae</taxon>
        <taxon>Peloderinae</taxon>
        <taxon>Caenorhabditis</taxon>
    </lineage>
</organism>
<comment type="similarity">
    <text evidence="1">Belongs to the cullin family.</text>
</comment>
<dbReference type="InterPro" id="IPR016159">
    <property type="entry name" value="Cullin_repeat-like_dom_sf"/>
</dbReference>
<dbReference type="CTD" id="78777499"/>
<dbReference type="AlphaFoldDB" id="A0A6A5FU82"/>
<dbReference type="RefSeq" id="XP_053578515.1">
    <property type="nucleotide sequence ID" value="XM_053734949.1"/>
</dbReference>
<protein>
    <recommendedName>
        <fullName evidence="3">Cullin N-terminal domain-containing protein</fullName>
    </recommendedName>
</protein>
<dbReference type="SUPFAM" id="SSF74788">
    <property type="entry name" value="Cullin repeat-like"/>
    <property type="match status" value="1"/>
</dbReference>
<evidence type="ECO:0000313" key="4">
    <source>
        <dbReference type="EMBL" id="KAF1746180.1"/>
    </source>
</evidence>
<keyword evidence="2" id="KW-0833">Ubl conjugation pathway</keyword>
<feature type="domain" description="Cullin N-terminal" evidence="3">
    <location>
        <begin position="3"/>
        <end position="79"/>
    </location>
</feature>